<keyword evidence="6 7" id="KW-0472">Membrane</keyword>
<proteinExistence type="inferred from homology"/>
<dbReference type="EMBL" id="JAMFLX010000015">
    <property type="protein sequence ID" value="MCL6270678.1"/>
    <property type="molecule type" value="Genomic_DNA"/>
</dbReference>
<keyword evidence="4 7" id="KW-0812">Transmembrane</keyword>
<evidence type="ECO:0000256" key="4">
    <source>
        <dbReference type="ARBA" id="ARBA00022692"/>
    </source>
</evidence>
<sequence length="424" mass="47070">MKRLSPQIVTFQRVVGMTLGRFVGDGCLNHAAALTYTTLFAIVPLLTVTYSMLASFPSFQGMSGQLQDFVFSNFVPSAGETVSKWLTSFSNQARNLTLVGMGFLLVTALLMLRTIDHAINSIFHTGSERRAVTSFLLYWAILTLGPMLLGLGFAASSYLATIKLIDDATTILGVKGVLLRVMPIFMSALAFTLLYLTVPNRRVRVRNALVGGVVVALLFEMSKWGFTLFLTFSPTYEFIYGAFAAVPVFLLWIYLSWLLVLLGAELVHSLGEPLGHSEGEFSPVLSMLAILAVFQKRFNSGESTALEQVQEEGWPVGQRYWEQVTSWLLAEGVLGRNSSGALVPAKSFQAISLAELMGICPWPMPGEQELSRLELVNKPEWFRSLIGAIRELNLERESMFSHSLDTLLIDRQMNNHIDQESFQE</sequence>
<dbReference type="InterPro" id="IPR023679">
    <property type="entry name" value="UPF0761_bac"/>
</dbReference>
<feature type="transmembrane region" description="Helical" evidence="7">
    <location>
        <begin position="136"/>
        <end position="157"/>
    </location>
</feature>
<dbReference type="InterPro" id="IPR017039">
    <property type="entry name" value="Virul_fac_BrkB"/>
</dbReference>
<dbReference type="PANTHER" id="PTHR30213">
    <property type="entry name" value="INNER MEMBRANE PROTEIN YHJD"/>
    <property type="match status" value="1"/>
</dbReference>
<evidence type="ECO:0000256" key="1">
    <source>
        <dbReference type="ARBA" id="ARBA00004651"/>
    </source>
</evidence>
<dbReference type="Pfam" id="PF03631">
    <property type="entry name" value="Virul_fac_BrkB"/>
    <property type="match status" value="1"/>
</dbReference>
<evidence type="ECO:0000256" key="5">
    <source>
        <dbReference type="ARBA" id="ARBA00022989"/>
    </source>
</evidence>
<feature type="transmembrane region" description="Helical" evidence="7">
    <location>
        <begin position="238"/>
        <end position="262"/>
    </location>
</feature>
<evidence type="ECO:0000256" key="6">
    <source>
        <dbReference type="ARBA" id="ARBA00023136"/>
    </source>
</evidence>
<name>A0ABT0PH25_9GAMM</name>
<feature type="transmembrane region" description="Helical" evidence="7">
    <location>
        <begin position="177"/>
        <end position="196"/>
    </location>
</feature>
<reference evidence="8 9" key="1">
    <citation type="submission" date="2022-05" db="EMBL/GenBank/DDBJ databases">
        <authorList>
            <person name="Park J.-S."/>
        </authorList>
    </citation>
    <scope>NUCLEOTIDE SEQUENCE [LARGE SCALE GENOMIC DNA]</scope>
    <source>
        <strain evidence="8 9">2012CJ34-2</strain>
    </source>
</reference>
<feature type="transmembrane region" description="Helical" evidence="7">
    <location>
        <begin position="31"/>
        <end position="53"/>
    </location>
</feature>
<evidence type="ECO:0000256" key="3">
    <source>
        <dbReference type="ARBA" id="ARBA00022519"/>
    </source>
</evidence>
<dbReference type="HAMAP" id="MF_00672">
    <property type="entry name" value="UPF0761"/>
    <property type="match status" value="1"/>
</dbReference>
<feature type="transmembrane region" description="Helical" evidence="7">
    <location>
        <begin position="96"/>
        <end position="115"/>
    </location>
</feature>
<evidence type="ECO:0000313" key="8">
    <source>
        <dbReference type="EMBL" id="MCL6270678.1"/>
    </source>
</evidence>
<comment type="subcellular location">
    <subcellularLocation>
        <location evidence="1 7">Cell membrane</location>
        <topology evidence="1 7">Multi-pass membrane protein</topology>
    </subcellularLocation>
</comment>
<evidence type="ECO:0000256" key="2">
    <source>
        <dbReference type="ARBA" id="ARBA00022475"/>
    </source>
</evidence>
<keyword evidence="2 7" id="KW-1003">Cell membrane</keyword>
<gene>
    <name evidence="8" type="ORF">M3P05_12150</name>
</gene>
<keyword evidence="9" id="KW-1185">Reference proteome</keyword>
<feature type="transmembrane region" description="Helical" evidence="7">
    <location>
        <begin position="208"/>
        <end position="232"/>
    </location>
</feature>
<comment type="similarity">
    <text evidence="7">Belongs to the UPF0761 family.</text>
</comment>
<dbReference type="PANTHER" id="PTHR30213:SF0">
    <property type="entry name" value="UPF0761 MEMBRANE PROTEIN YIHY"/>
    <property type="match status" value="1"/>
</dbReference>
<accession>A0ABT0PH25</accession>
<dbReference type="Proteomes" id="UP001203338">
    <property type="component" value="Unassembled WGS sequence"/>
</dbReference>
<evidence type="ECO:0000313" key="9">
    <source>
        <dbReference type="Proteomes" id="UP001203338"/>
    </source>
</evidence>
<keyword evidence="3" id="KW-0997">Cell inner membrane</keyword>
<evidence type="ECO:0000256" key="7">
    <source>
        <dbReference type="HAMAP-Rule" id="MF_00672"/>
    </source>
</evidence>
<protein>
    <recommendedName>
        <fullName evidence="7">UPF0761 membrane protein M3P05_12150</fullName>
    </recommendedName>
</protein>
<keyword evidence="5 7" id="KW-1133">Transmembrane helix</keyword>
<dbReference type="NCBIfam" id="TIGR00765">
    <property type="entry name" value="yihY_not_rbn"/>
    <property type="match status" value="1"/>
</dbReference>
<organism evidence="8 9">
    <name type="scientific">Parendozoicomonas callyspongiae</name>
    <dbReference type="NCBI Taxonomy" id="2942213"/>
    <lineage>
        <taxon>Bacteria</taxon>
        <taxon>Pseudomonadati</taxon>
        <taxon>Pseudomonadota</taxon>
        <taxon>Gammaproteobacteria</taxon>
        <taxon>Oceanospirillales</taxon>
        <taxon>Endozoicomonadaceae</taxon>
        <taxon>Parendozoicomonas</taxon>
    </lineage>
</organism>
<dbReference type="RefSeq" id="WP_249699940.1">
    <property type="nucleotide sequence ID" value="NZ_JAMFLX010000015.1"/>
</dbReference>
<comment type="caution">
    <text evidence="8">The sequence shown here is derived from an EMBL/GenBank/DDBJ whole genome shotgun (WGS) entry which is preliminary data.</text>
</comment>